<dbReference type="InterPro" id="IPR057736">
    <property type="entry name" value="SAF_PseI/NeuA/NeuB"/>
</dbReference>
<evidence type="ECO:0000313" key="2">
    <source>
        <dbReference type="EMBL" id="CUP42309.1"/>
    </source>
</evidence>
<evidence type="ECO:0000313" key="3">
    <source>
        <dbReference type="EMBL" id="RGN96555.1"/>
    </source>
</evidence>
<dbReference type="PANTHER" id="PTHR42966:SF2">
    <property type="entry name" value="PSEUDAMINIC ACID SYNTHASE"/>
    <property type="match status" value="1"/>
</dbReference>
<evidence type="ECO:0000313" key="7">
    <source>
        <dbReference type="Proteomes" id="UP000095788"/>
    </source>
</evidence>
<dbReference type="InterPro" id="IPR051690">
    <property type="entry name" value="PseI-like"/>
</dbReference>
<reference evidence="8 9" key="2">
    <citation type="submission" date="2018-08" db="EMBL/GenBank/DDBJ databases">
        <title>A genome reference for cultivated species of the human gut microbiota.</title>
        <authorList>
            <person name="Zou Y."/>
            <person name="Xue W."/>
            <person name="Luo G."/>
        </authorList>
    </citation>
    <scope>NUCLEOTIDE SEQUENCE [LARGE SCALE GENOMIC DNA]</scope>
    <source>
        <strain evidence="4 9">AF28-11</strain>
        <strain evidence="6 10">AM18-14LB</strain>
        <strain evidence="5 11">AM39-1</strain>
        <strain evidence="3 8">OM03-4</strain>
    </source>
</reference>
<keyword evidence="2" id="KW-0808">Transferase</keyword>
<dbReference type="CDD" id="cd11615">
    <property type="entry name" value="SAF_NeuB_like"/>
    <property type="match status" value="1"/>
</dbReference>
<name>A0A174N8N7_BACUN</name>
<dbReference type="SUPFAM" id="SSF51569">
    <property type="entry name" value="Aldolase"/>
    <property type="match status" value="1"/>
</dbReference>
<dbReference type="Pfam" id="PF08666">
    <property type="entry name" value="SAF"/>
    <property type="match status" value="1"/>
</dbReference>
<dbReference type="Pfam" id="PF03102">
    <property type="entry name" value="NeuB"/>
    <property type="match status" value="1"/>
</dbReference>
<dbReference type="GO" id="GO:0047444">
    <property type="term" value="F:N-acylneuraminate-9-phosphate synthase activity"/>
    <property type="evidence" value="ECO:0007669"/>
    <property type="project" value="TreeGrafter"/>
</dbReference>
<dbReference type="EC" id="2.5.1.56" evidence="2"/>
<proteinExistence type="predicted"/>
<dbReference type="InterPro" id="IPR013785">
    <property type="entry name" value="Aldolase_TIM"/>
</dbReference>
<dbReference type="EC" id="2.5.1.97" evidence="3"/>
<dbReference type="EMBL" id="QRTH01000007">
    <property type="protein sequence ID" value="RGQ49774.1"/>
    <property type="molecule type" value="Genomic_DNA"/>
</dbReference>
<dbReference type="Proteomes" id="UP000286114">
    <property type="component" value="Unassembled WGS sequence"/>
</dbReference>
<sequence>MVEINFDKLDRTLVLAELSCNHLQSFDIAVRTIEAMKKAGADVVKVQNDNPDGGITIDCDNEYFQIGGGTLWDGKTLNKLYKETYTPWEWLPKLQKVAHDLDMEFFSAPSDLEGVDFLEKMNVPAYKVASFEITDTALVRRMASKGRPILISTGIAEMTDIQEAIDICRSEGNNQIALLKCTSSYPTPLEEANVLTIPDMTKRFKVVAGLSDHSMGHSVAVAAVALGAKIVEKHFILSRAMGGPDAAFSMEPDEFKTMVDEIRNTEKALGTVQYELNEHARFNRGFARSLFIVEDVKAGETLTANNLRSIRPGQGLHPRYLDELLGRTVNRDVKRGTPMKMEYVQ</sequence>
<feature type="domain" description="AFP-like" evidence="1">
    <location>
        <begin position="289"/>
        <end position="345"/>
    </location>
</feature>
<dbReference type="PROSITE" id="PS50844">
    <property type="entry name" value="AFP_LIKE"/>
    <property type="match status" value="1"/>
</dbReference>
<reference evidence="2 7" key="1">
    <citation type="submission" date="2015-09" db="EMBL/GenBank/DDBJ databases">
        <authorList>
            <consortium name="Pathogen Informatics"/>
        </authorList>
    </citation>
    <scope>NUCLEOTIDE SEQUENCE [LARGE SCALE GENOMIC DNA]</scope>
    <source>
        <strain evidence="2 7">2789STDY5834942</strain>
    </source>
</reference>
<dbReference type="EMBL" id="CZBF01000001">
    <property type="protein sequence ID" value="CUP42309.1"/>
    <property type="molecule type" value="Genomic_DNA"/>
</dbReference>
<accession>A0A174N8N7</accession>
<dbReference type="GO" id="GO:0050462">
    <property type="term" value="F:N-acetylneuraminate synthase activity"/>
    <property type="evidence" value="ECO:0007669"/>
    <property type="project" value="UniProtKB-EC"/>
</dbReference>
<evidence type="ECO:0000313" key="5">
    <source>
        <dbReference type="EMBL" id="RHB77623.1"/>
    </source>
</evidence>
<evidence type="ECO:0000313" key="8">
    <source>
        <dbReference type="Proteomes" id="UP000260759"/>
    </source>
</evidence>
<evidence type="ECO:0000313" key="9">
    <source>
        <dbReference type="Proteomes" id="UP000283680"/>
    </source>
</evidence>
<dbReference type="Proteomes" id="UP000283680">
    <property type="component" value="Unassembled WGS sequence"/>
</dbReference>
<dbReference type="InterPro" id="IPR020030">
    <property type="entry name" value="Pseudaminic_synth_PseI"/>
</dbReference>
<dbReference type="AlphaFoldDB" id="A0A174N8N7"/>
<dbReference type="Gene3D" id="3.90.1210.10">
    <property type="entry name" value="Antifreeze-like/N-acetylneuraminic acid synthase C-terminal domain"/>
    <property type="match status" value="1"/>
</dbReference>
<dbReference type="NCBIfam" id="TIGR03586">
    <property type="entry name" value="PseI"/>
    <property type="match status" value="1"/>
</dbReference>
<dbReference type="InterPro" id="IPR036732">
    <property type="entry name" value="AFP_Neu5c_C_sf"/>
</dbReference>
<evidence type="ECO:0000313" key="6">
    <source>
        <dbReference type="EMBL" id="RHH33339.1"/>
    </source>
</evidence>
<dbReference type="SMART" id="SM00858">
    <property type="entry name" value="SAF"/>
    <property type="match status" value="1"/>
</dbReference>
<dbReference type="RefSeq" id="WP_016273592.1">
    <property type="nucleotide sequence ID" value="NZ_BAABYI010000001.1"/>
</dbReference>
<dbReference type="Proteomes" id="UP000260759">
    <property type="component" value="Unassembled WGS sequence"/>
</dbReference>
<dbReference type="EMBL" id="QRJL01000002">
    <property type="protein sequence ID" value="RHH33339.1"/>
    <property type="molecule type" value="Genomic_DNA"/>
</dbReference>
<dbReference type="Gene3D" id="3.20.20.70">
    <property type="entry name" value="Aldolase class I"/>
    <property type="match status" value="1"/>
</dbReference>
<protein>
    <submittedName>
        <fullName evidence="2">N-acetylneuraminate synthase</fullName>
        <ecNumber evidence="2">2.5.1.56</ecNumber>
    </submittedName>
    <submittedName>
        <fullName evidence="3">Pseudaminic acid synthase</fullName>
        <ecNumber evidence="3">2.5.1.97</ecNumber>
    </submittedName>
</protein>
<dbReference type="InterPro" id="IPR006190">
    <property type="entry name" value="SAF_AFP_Neu5Ac"/>
</dbReference>
<dbReference type="GO" id="GO:0016051">
    <property type="term" value="P:carbohydrate biosynthetic process"/>
    <property type="evidence" value="ECO:0007669"/>
    <property type="project" value="InterPro"/>
</dbReference>
<dbReference type="InterPro" id="IPR013974">
    <property type="entry name" value="SAF"/>
</dbReference>
<dbReference type="Proteomes" id="UP000095788">
    <property type="component" value="Unassembled WGS sequence"/>
</dbReference>
<dbReference type="SUPFAM" id="SSF51269">
    <property type="entry name" value="AFP III-like domain"/>
    <property type="match status" value="1"/>
</dbReference>
<dbReference type="EMBL" id="QSHA01000001">
    <property type="protein sequence ID" value="RHB77623.1"/>
    <property type="molecule type" value="Genomic_DNA"/>
</dbReference>
<dbReference type="InterPro" id="IPR013132">
    <property type="entry name" value="PseI/NeuA/B-like_N"/>
</dbReference>
<dbReference type="Proteomes" id="UP000283766">
    <property type="component" value="Unassembled WGS sequence"/>
</dbReference>
<evidence type="ECO:0000259" key="1">
    <source>
        <dbReference type="PROSITE" id="PS50844"/>
    </source>
</evidence>
<evidence type="ECO:0000313" key="10">
    <source>
        <dbReference type="Proteomes" id="UP000283766"/>
    </source>
</evidence>
<dbReference type="PANTHER" id="PTHR42966">
    <property type="entry name" value="N-ACETYLNEURAMINATE SYNTHASE"/>
    <property type="match status" value="1"/>
</dbReference>
<dbReference type="EMBL" id="QSVA01000002">
    <property type="protein sequence ID" value="RGN96555.1"/>
    <property type="molecule type" value="Genomic_DNA"/>
</dbReference>
<evidence type="ECO:0000313" key="4">
    <source>
        <dbReference type="EMBL" id="RGQ49774.1"/>
    </source>
</evidence>
<evidence type="ECO:0000313" key="11">
    <source>
        <dbReference type="Proteomes" id="UP000286114"/>
    </source>
</evidence>
<organism evidence="2 7">
    <name type="scientific">Bacteroides uniformis</name>
    <dbReference type="NCBI Taxonomy" id="820"/>
    <lineage>
        <taxon>Bacteria</taxon>
        <taxon>Pseudomonadati</taxon>
        <taxon>Bacteroidota</taxon>
        <taxon>Bacteroidia</taxon>
        <taxon>Bacteroidales</taxon>
        <taxon>Bacteroidaceae</taxon>
        <taxon>Bacteroides</taxon>
    </lineage>
</organism>
<gene>
    <name evidence="2" type="primary">spsE_1</name>
    <name evidence="3" type="synonym">pseI</name>
    <name evidence="6" type="ORF">DW216_03955</name>
    <name evidence="5" type="ORF">DW873_01130</name>
    <name evidence="4" type="ORF">DWY92_14440</name>
    <name evidence="3" type="ORF">DXB37_02575</name>
    <name evidence="2" type="ORF">ERS852554_00683</name>
</gene>